<accession>A0A3A9K1R4</accession>
<name>A0A3A9K1R4_9BACI</name>
<dbReference type="InterPro" id="IPR030832">
    <property type="entry name" value="Acidic_LPXTA"/>
</dbReference>
<keyword evidence="4 7" id="KW-0732">Signal</keyword>
<comment type="caution">
    <text evidence="9">The sequence shown here is derived from an EMBL/GenBank/DDBJ whole genome shotgun (WGS) entry which is preliminary data.</text>
</comment>
<dbReference type="NCBIfam" id="TIGR04383">
    <property type="entry name" value="acidic_w_LPXTA"/>
    <property type="match status" value="1"/>
</dbReference>
<gene>
    <name evidence="9" type="ORF">CR203_15505</name>
</gene>
<protein>
    <submittedName>
        <fullName evidence="9">Processed acidic surface protein</fullName>
    </submittedName>
</protein>
<sequence length="341" mass="39326">MKKVIVLFTIMALLLTIFPSAGFAEISDDKLEVYLTEIEWTKEELESYLSEEWDTSINDFETMKELKDFIGDLVNEDSLDYIYYEFDLTPETLETLLQENGKTLADFKFYDDLSIYLYDLTYEEEDWMEEDWEDDFDPTEFFEEFGLSESELWALSDHLDYVFEKNPNVINQLEKIYERLLAFEDFDTATELTAEQIAEMFSIGQDMLSALEIKAEYFLTKAGEQKPITYSDLFTLTSLDGYDLLIVLYDFDGTKLADFIITADMVNSQLVDEVSVDLEGISKEVVDKKESEEASKEKSETLRTVNGGKLPNTATSYPSYMLFGILVALGGALMLRKVRAF</sequence>
<evidence type="ECO:0000256" key="1">
    <source>
        <dbReference type="ARBA" id="ARBA00004168"/>
    </source>
</evidence>
<dbReference type="Proteomes" id="UP000281498">
    <property type="component" value="Unassembled WGS sequence"/>
</dbReference>
<evidence type="ECO:0000313" key="9">
    <source>
        <dbReference type="EMBL" id="RKL66299.1"/>
    </source>
</evidence>
<dbReference type="InterPro" id="IPR019931">
    <property type="entry name" value="LPXTG_anchor"/>
</dbReference>
<evidence type="ECO:0000256" key="7">
    <source>
        <dbReference type="SAM" id="SignalP"/>
    </source>
</evidence>
<keyword evidence="6" id="KW-0812">Transmembrane</keyword>
<dbReference type="NCBIfam" id="TIGR01167">
    <property type="entry name" value="LPXTG_anchor"/>
    <property type="match status" value="1"/>
</dbReference>
<evidence type="ECO:0000259" key="8">
    <source>
        <dbReference type="Pfam" id="PF00746"/>
    </source>
</evidence>
<feature type="transmembrane region" description="Helical" evidence="6">
    <location>
        <begin position="317"/>
        <end position="335"/>
    </location>
</feature>
<evidence type="ECO:0000256" key="3">
    <source>
        <dbReference type="ARBA" id="ARBA00022525"/>
    </source>
</evidence>
<keyword evidence="10" id="KW-1185">Reference proteome</keyword>
<reference evidence="9 10" key="1">
    <citation type="submission" date="2017-10" db="EMBL/GenBank/DDBJ databases">
        <title>Bacillus sp. nov., a halophilic bacterium isolated from a Keqin Lake.</title>
        <authorList>
            <person name="Wang H."/>
        </authorList>
    </citation>
    <scope>NUCLEOTIDE SEQUENCE [LARGE SCALE GENOMIC DNA]</scope>
    <source>
        <strain evidence="9 10">KCTC 13187</strain>
    </source>
</reference>
<evidence type="ECO:0000313" key="10">
    <source>
        <dbReference type="Proteomes" id="UP000281498"/>
    </source>
</evidence>
<dbReference type="OrthoDB" id="2718583at2"/>
<evidence type="ECO:0000256" key="2">
    <source>
        <dbReference type="ARBA" id="ARBA00022512"/>
    </source>
</evidence>
<feature type="domain" description="Gram-positive cocci surface proteins LPxTG" evidence="8">
    <location>
        <begin position="306"/>
        <end position="337"/>
    </location>
</feature>
<dbReference type="Pfam" id="PF00746">
    <property type="entry name" value="Gram_pos_anchor"/>
    <property type="match status" value="1"/>
</dbReference>
<evidence type="ECO:0000256" key="5">
    <source>
        <dbReference type="ARBA" id="ARBA00023088"/>
    </source>
</evidence>
<dbReference type="AlphaFoldDB" id="A0A3A9K1R4"/>
<evidence type="ECO:0000256" key="6">
    <source>
        <dbReference type="SAM" id="Phobius"/>
    </source>
</evidence>
<feature type="signal peptide" evidence="7">
    <location>
        <begin position="1"/>
        <end position="24"/>
    </location>
</feature>
<keyword evidence="5" id="KW-0572">Peptidoglycan-anchor</keyword>
<comment type="subcellular location">
    <subcellularLocation>
        <location evidence="1">Secreted</location>
        <location evidence="1">Cell wall</location>
        <topology evidence="1">Peptidoglycan-anchor</topology>
    </subcellularLocation>
</comment>
<organism evidence="9 10">
    <name type="scientific">Salipaludibacillus neizhouensis</name>
    <dbReference type="NCBI Taxonomy" id="885475"/>
    <lineage>
        <taxon>Bacteria</taxon>
        <taxon>Bacillati</taxon>
        <taxon>Bacillota</taxon>
        <taxon>Bacilli</taxon>
        <taxon>Bacillales</taxon>
        <taxon>Bacillaceae</taxon>
    </lineage>
</organism>
<keyword evidence="2" id="KW-0134">Cell wall</keyword>
<proteinExistence type="predicted"/>
<dbReference type="EMBL" id="PDOE01000007">
    <property type="protein sequence ID" value="RKL66299.1"/>
    <property type="molecule type" value="Genomic_DNA"/>
</dbReference>
<feature type="chain" id="PRO_5017467313" evidence="7">
    <location>
        <begin position="25"/>
        <end position="341"/>
    </location>
</feature>
<dbReference type="RefSeq" id="WP_110939081.1">
    <property type="nucleotide sequence ID" value="NZ_KZ614148.1"/>
</dbReference>
<evidence type="ECO:0000256" key="4">
    <source>
        <dbReference type="ARBA" id="ARBA00022729"/>
    </source>
</evidence>
<keyword evidence="3" id="KW-0964">Secreted</keyword>
<keyword evidence="6" id="KW-1133">Transmembrane helix</keyword>
<keyword evidence="6" id="KW-0472">Membrane</keyword>